<evidence type="ECO:0000256" key="9">
    <source>
        <dbReference type="NCBIfam" id="TIGR00751"/>
    </source>
</evidence>
<dbReference type="PIRSF" id="PIRSF005355">
    <property type="entry name" value="UBIAD1"/>
    <property type="match status" value="1"/>
</dbReference>
<evidence type="ECO:0000256" key="6">
    <source>
        <dbReference type="ARBA" id="ARBA00022989"/>
    </source>
</evidence>
<dbReference type="Pfam" id="PF01040">
    <property type="entry name" value="UbiA"/>
    <property type="match status" value="1"/>
</dbReference>
<protein>
    <recommendedName>
        <fullName evidence="8 9">1,4-dihydroxy-2-naphthoate octaprenyltransferase</fullName>
        <shortName evidence="8">DHNA-octaprenyltransferase</shortName>
        <ecNumber evidence="8 9">2.5.1.74</ecNumber>
    </recommendedName>
</protein>
<feature type="transmembrane region" description="Helical" evidence="8">
    <location>
        <begin position="153"/>
        <end position="173"/>
    </location>
</feature>
<dbReference type="InterPro" id="IPR026046">
    <property type="entry name" value="UBIAD1"/>
</dbReference>
<comment type="pathway">
    <text evidence="8">Quinol/quinone metabolism; menaquinone biosynthesis; menaquinol from 1,4-dihydroxy-2-naphthoate: step 1/2.</text>
</comment>
<dbReference type="GO" id="GO:0009234">
    <property type="term" value="P:menaquinone biosynthetic process"/>
    <property type="evidence" value="ECO:0007669"/>
    <property type="project" value="UniProtKB-UniRule"/>
</dbReference>
<proteinExistence type="inferred from homology"/>
<dbReference type="OrthoDB" id="5289636at2"/>
<dbReference type="AlphaFoldDB" id="A0A150WII9"/>
<accession>A0A150WII9</accession>
<organism evidence="10 11">
    <name type="scientific">Bdellovibrio bacteriovorus</name>
    <dbReference type="NCBI Taxonomy" id="959"/>
    <lineage>
        <taxon>Bacteria</taxon>
        <taxon>Pseudomonadati</taxon>
        <taxon>Bdellovibrionota</taxon>
        <taxon>Bdellovibrionia</taxon>
        <taxon>Bdellovibrionales</taxon>
        <taxon>Pseudobdellovibrionaceae</taxon>
        <taxon>Bdellovibrio</taxon>
    </lineage>
</organism>
<dbReference type="InterPro" id="IPR044878">
    <property type="entry name" value="UbiA_sf"/>
</dbReference>
<comment type="subcellular location">
    <subcellularLocation>
        <location evidence="8">Cell membrane</location>
        <topology evidence="8">Multi-pass membrane protein</topology>
    </subcellularLocation>
    <subcellularLocation>
        <location evidence="1">Membrane</location>
        <topology evidence="1">Multi-pass membrane protein</topology>
    </subcellularLocation>
</comment>
<dbReference type="GO" id="GO:0042371">
    <property type="term" value="P:vitamin K biosynthetic process"/>
    <property type="evidence" value="ECO:0007669"/>
    <property type="project" value="TreeGrafter"/>
</dbReference>
<keyword evidence="4 8" id="KW-0808">Transferase</keyword>
<dbReference type="InterPro" id="IPR004657">
    <property type="entry name" value="MenA"/>
</dbReference>
<comment type="similarity">
    <text evidence="8">Belongs to the MenA family. Type 1 subfamily.</text>
</comment>
<evidence type="ECO:0000313" key="11">
    <source>
        <dbReference type="Proteomes" id="UP000075391"/>
    </source>
</evidence>
<dbReference type="EMBL" id="LUKF01000014">
    <property type="protein sequence ID" value="KYG63521.1"/>
    <property type="molecule type" value="Genomic_DNA"/>
</dbReference>
<dbReference type="NCBIfam" id="TIGR00751">
    <property type="entry name" value="menA"/>
    <property type="match status" value="1"/>
</dbReference>
<feature type="transmembrane region" description="Helical" evidence="8">
    <location>
        <begin position="49"/>
        <end position="70"/>
    </location>
</feature>
<comment type="caution">
    <text evidence="10">The sequence shown here is derived from an EMBL/GenBank/DDBJ whole genome shotgun (WGS) entry which is preliminary data.</text>
</comment>
<dbReference type="PANTHER" id="PTHR13929">
    <property type="entry name" value="1,4-DIHYDROXY-2-NAPHTHOATE OCTAPRENYLTRANSFERASE"/>
    <property type="match status" value="1"/>
</dbReference>
<gene>
    <name evidence="8" type="primary">menA</name>
    <name evidence="10" type="ORF">AZI85_04380</name>
</gene>
<comment type="catalytic activity">
    <reaction evidence="8">
        <text>an all-trans-polyprenyl diphosphate + 1,4-dihydroxy-2-naphthoate + H(+) = a 2-demethylmenaquinol + CO2 + diphosphate</text>
        <dbReference type="Rhea" id="RHEA:26478"/>
        <dbReference type="Rhea" id="RHEA-COMP:9563"/>
        <dbReference type="Rhea" id="RHEA-COMP:9564"/>
        <dbReference type="ChEBI" id="CHEBI:11173"/>
        <dbReference type="ChEBI" id="CHEBI:15378"/>
        <dbReference type="ChEBI" id="CHEBI:16526"/>
        <dbReference type="ChEBI" id="CHEBI:33019"/>
        <dbReference type="ChEBI" id="CHEBI:55437"/>
        <dbReference type="ChEBI" id="CHEBI:58914"/>
        <dbReference type="EC" id="2.5.1.74"/>
    </reaction>
</comment>
<evidence type="ECO:0000256" key="4">
    <source>
        <dbReference type="ARBA" id="ARBA00022679"/>
    </source>
</evidence>
<evidence type="ECO:0000256" key="5">
    <source>
        <dbReference type="ARBA" id="ARBA00022692"/>
    </source>
</evidence>
<keyword evidence="2 8" id="KW-0474">Menaquinone biosynthesis</keyword>
<feature type="transmembrane region" description="Helical" evidence="8">
    <location>
        <begin position="122"/>
        <end position="141"/>
    </location>
</feature>
<dbReference type="GO" id="GO:0005886">
    <property type="term" value="C:plasma membrane"/>
    <property type="evidence" value="ECO:0007669"/>
    <property type="project" value="UniProtKB-SubCell"/>
</dbReference>
<dbReference type="RefSeq" id="WP_063243857.1">
    <property type="nucleotide sequence ID" value="NZ_CP168967.1"/>
</dbReference>
<evidence type="ECO:0000256" key="2">
    <source>
        <dbReference type="ARBA" id="ARBA00022428"/>
    </source>
</evidence>
<dbReference type="UniPathway" id="UPA00079">
    <property type="reaction ID" value="UER00168"/>
</dbReference>
<dbReference type="GO" id="GO:0046428">
    <property type="term" value="F:1,4-dihydroxy-2-naphthoate polyprenyltransferase activity"/>
    <property type="evidence" value="ECO:0007669"/>
    <property type="project" value="UniProtKB-UniRule"/>
</dbReference>
<dbReference type="PANTHER" id="PTHR13929:SF0">
    <property type="entry name" value="UBIA PRENYLTRANSFERASE DOMAIN-CONTAINING PROTEIN 1"/>
    <property type="match status" value="1"/>
</dbReference>
<keyword evidence="3 8" id="KW-1003">Cell membrane</keyword>
<keyword evidence="6 8" id="KW-1133">Transmembrane helix</keyword>
<name>A0A150WII9_BDEBC</name>
<evidence type="ECO:0000256" key="7">
    <source>
        <dbReference type="ARBA" id="ARBA00023136"/>
    </source>
</evidence>
<keyword evidence="5 8" id="KW-0812">Transmembrane</keyword>
<dbReference type="CDD" id="cd13962">
    <property type="entry name" value="PT_UbiA_UBIAD1"/>
    <property type="match status" value="1"/>
</dbReference>
<evidence type="ECO:0000256" key="8">
    <source>
        <dbReference type="HAMAP-Rule" id="MF_01937"/>
    </source>
</evidence>
<feature type="transmembrane region" description="Helical" evidence="8">
    <location>
        <begin position="279"/>
        <end position="298"/>
    </location>
</feature>
<dbReference type="EC" id="2.5.1.74" evidence="8 9"/>
<reference evidence="10 11" key="1">
    <citation type="submission" date="2016-03" db="EMBL/GenBank/DDBJ databases">
        <authorList>
            <person name="Ploux O."/>
        </authorList>
    </citation>
    <scope>NUCLEOTIDE SEQUENCE [LARGE SCALE GENOMIC DNA]</scope>
    <source>
        <strain evidence="10 11">BER2</strain>
    </source>
</reference>
<feature type="transmembrane region" description="Helical" evidence="8">
    <location>
        <begin position="221"/>
        <end position="241"/>
    </location>
</feature>
<comment type="function">
    <text evidence="8">Conversion of 1,4-dihydroxy-2-naphthoate (DHNA) to demethylmenaquinone (DMK).</text>
</comment>
<sequence length="299" mass="32303">MQNMTSSAIQIKSILLAFRPKTLTAALVPCLAGTALVRAIGLSWDGWVLFYALAASFLIQIGTNLVNDAVDFKKGADTEKRIGPQRITQAGILTAGQVMALGSVCFLLAVLCGIPLVMKGGWVIVAIGIASVLMGYSYTAGPFPLAYLGLGDLFVILFFGLLAVMGIVFLNTGEWMQEAFVLGLQIGFHATVLIAINNLRDHSGDALVNKKTLAVRFGVKFSRYEIATLCFLPFVLNLYWWFEGYKIPAMLSMFALPLAFKITKNVFGTEPSPAYNKFLGQAAGLHLVFGLLLAIGFAF</sequence>
<evidence type="ECO:0000256" key="1">
    <source>
        <dbReference type="ARBA" id="ARBA00004141"/>
    </source>
</evidence>
<dbReference type="Gene3D" id="1.10.357.140">
    <property type="entry name" value="UbiA prenyltransferase"/>
    <property type="match status" value="1"/>
</dbReference>
<feature type="transmembrane region" description="Helical" evidence="8">
    <location>
        <begin position="179"/>
        <end position="200"/>
    </location>
</feature>
<evidence type="ECO:0000313" key="10">
    <source>
        <dbReference type="EMBL" id="KYG63521.1"/>
    </source>
</evidence>
<dbReference type="HAMAP" id="MF_01937">
    <property type="entry name" value="MenA_1"/>
    <property type="match status" value="1"/>
</dbReference>
<dbReference type="InterPro" id="IPR000537">
    <property type="entry name" value="UbiA_prenyltransferase"/>
</dbReference>
<keyword evidence="7 8" id="KW-0472">Membrane</keyword>
<feature type="transmembrane region" description="Helical" evidence="8">
    <location>
        <begin position="91"/>
        <end position="116"/>
    </location>
</feature>
<evidence type="ECO:0000256" key="3">
    <source>
        <dbReference type="ARBA" id="ARBA00022475"/>
    </source>
</evidence>
<dbReference type="Proteomes" id="UP000075391">
    <property type="component" value="Unassembled WGS sequence"/>
</dbReference>